<dbReference type="GO" id="GO:0012505">
    <property type="term" value="C:endomembrane system"/>
    <property type="evidence" value="ECO:0007669"/>
    <property type="project" value="UniProtKB-SubCell"/>
</dbReference>
<evidence type="ECO:0000256" key="9">
    <source>
        <dbReference type="ARBA" id="ARBA00023295"/>
    </source>
</evidence>
<dbReference type="Pfam" id="PF03663">
    <property type="entry name" value="Glyco_hydro_76"/>
    <property type="match status" value="1"/>
</dbReference>
<dbReference type="PIRSF" id="PIRSF016302">
    <property type="entry name" value="Man_a_manosd"/>
    <property type="match status" value="1"/>
</dbReference>
<evidence type="ECO:0000256" key="11">
    <source>
        <dbReference type="SAM" id="MobiDB-lite"/>
    </source>
</evidence>
<comment type="subcellular location">
    <subcellularLocation>
        <location evidence="2">Endomembrane system</location>
    </subcellularLocation>
</comment>
<sequence>MIASLASVRSAAVAVPLLLAGLTSAAESPFKVDSREDILKSAKTLAEDLMALYEGNKPGKIPGILPGPPSDFSGPYYWWQAGAFMSTYIDYYRLTGDDTYNQIVAEGLMWQTGPNYDYLPPNQTASIGNDDQCTWASAAIGAAEAGLPDVKGKPSWAEIAETALSTMAHPSRHDDTCDGGLRWQIPPSNLGYDYKNTISNACYLSLAARVAKFTGNETYADIAGDTWDWLVNVGFIDEENYRVYDGGHVQNNCTDVNKAQFSINSALLVQGAAYMFNQTSDKVWRDRLTKITDATLENFFPDDVAFELPCEGRRDACNIDMRAFKGITHRYLAAATELAPFLAEGVLPVLKKSTEAAVKTCTGGESGRECGFYWSEGKYVKPEAVGKVGPFNVGEQMNVLAAVEGLLVDPATGGPASPDGPTETNTGAGPNQTGPAGSGAGRFEVGVMTAMVVGLGALFVTA</sequence>
<feature type="signal peptide" evidence="12">
    <location>
        <begin position="1"/>
        <end position="25"/>
    </location>
</feature>
<dbReference type="GO" id="GO:0009272">
    <property type="term" value="P:fungal-type cell wall biogenesis"/>
    <property type="evidence" value="ECO:0007669"/>
    <property type="project" value="TreeGrafter"/>
</dbReference>
<comment type="catalytic activity">
    <reaction evidence="1 10">
        <text>Random hydrolysis of (1-&gt;6)-alpha-D-mannosidic linkages in unbranched (1-&gt;6)-mannans.</text>
        <dbReference type="EC" id="3.2.1.101"/>
    </reaction>
</comment>
<reference evidence="13" key="2">
    <citation type="submission" date="2023-05" db="EMBL/GenBank/DDBJ databases">
        <authorList>
            <consortium name="Lawrence Berkeley National Laboratory"/>
            <person name="Steindorff A."/>
            <person name="Hensen N."/>
            <person name="Bonometti L."/>
            <person name="Westerberg I."/>
            <person name="Brannstrom I.O."/>
            <person name="Guillou S."/>
            <person name="Cros-Aarteil S."/>
            <person name="Calhoun S."/>
            <person name="Haridas S."/>
            <person name="Kuo A."/>
            <person name="Mondo S."/>
            <person name="Pangilinan J."/>
            <person name="Riley R."/>
            <person name="Labutti K."/>
            <person name="Andreopoulos B."/>
            <person name="Lipzen A."/>
            <person name="Chen C."/>
            <person name="Yanf M."/>
            <person name="Daum C."/>
            <person name="Ng V."/>
            <person name="Clum A."/>
            <person name="Ohm R."/>
            <person name="Martin F."/>
            <person name="Silar P."/>
            <person name="Natvig D."/>
            <person name="Lalanne C."/>
            <person name="Gautier V."/>
            <person name="Ament-Velasquez S.L."/>
            <person name="Kruys A."/>
            <person name="Hutchinson M.I."/>
            <person name="Powell A.J."/>
            <person name="Barry K."/>
            <person name="Miller A.N."/>
            <person name="Grigoriev I.V."/>
            <person name="Debuchy R."/>
            <person name="Gladieux P."/>
            <person name="Thoren M.H."/>
            <person name="Johannesson H."/>
        </authorList>
    </citation>
    <scope>NUCLEOTIDE SEQUENCE</scope>
    <source>
        <strain evidence="13">PSN293</strain>
    </source>
</reference>
<evidence type="ECO:0000256" key="10">
    <source>
        <dbReference type="PIRNR" id="PIRNR016302"/>
    </source>
</evidence>
<evidence type="ECO:0000313" key="13">
    <source>
        <dbReference type="EMBL" id="KAK4211341.1"/>
    </source>
</evidence>
<reference evidence="13" key="1">
    <citation type="journal article" date="2023" name="Mol. Phylogenet. Evol.">
        <title>Genome-scale phylogeny and comparative genomics of the fungal order Sordariales.</title>
        <authorList>
            <person name="Hensen N."/>
            <person name="Bonometti L."/>
            <person name="Westerberg I."/>
            <person name="Brannstrom I.O."/>
            <person name="Guillou S."/>
            <person name="Cros-Aarteil S."/>
            <person name="Calhoun S."/>
            <person name="Haridas S."/>
            <person name="Kuo A."/>
            <person name="Mondo S."/>
            <person name="Pangilinan J."/>
            <person name="Riley R."/>
            <person name="LaButti K."/>
            <person name="Andreopoulos B."/>
            <person name="Lipzen A."/>
            <person name="Chen C."/>
            <person name="Yan M."/>
            <person name="Daum C."/>
            <person name="Ng V."/>
            <person name="Clum A."/>
            <person name="Steindorff A."/>
            <person name="Ohm R.A."/>
            <person name="Martin F."/>
            <person name="Silar P."/>
            <person name="Natvig D.O."/>
            <person name="Lalanne C."/>
            <person name="Gautier V."/>
            <person name="Ament-Velasquez S.L."/>
            <person name="Kruys A."/>
            <person name="Hutchinson M.I."/>
            <person name="Powell A.J."/>
            <person name="Barry K."/>
            <person name="Miller A.N."/>
            <person name="Grigoriev I.V."/>
            <person name="Debuchy R."/>
            <person name="Gladieux P."/>
            <person name="Hiltunen Thoren M."/>
            <person name="Johannesson H."/>
        </authorList>
    </citation>
    <scope>NUCLEOTIDE SEQUENCE</scope>
    <source>
        <strain evidence="13">PSN293</strain>
    </source>
</reference>
<keyword evidence="14" id="KW-1185">Reference proteome</keyword>
<feature type="region of interest" description="Disordered" evidence="11">
    <location>
        <begin position="410"/>
        <end position="440"/>
    </location>
</feature>
<name>A0AAN7B3F2_9PEZI</name>
<gene>
    <name evidence="13" type="ORF">QBC37DRAFT_14193</name>
</gene>
<keyword evidence="6 10" id="KW-0378">Hydrolase</keyword>
<evidence type="ECO:0000256" key="6">
    <source>
        <dbReference type="ARBA" id="ARBA00022801"/>
    </source>
</evidence>
<evidence type="ECO:0000256" key="3">
    <source>
        <dbReference type="ARBA" id="ARBA00009699"/>
    </source>
</evidence>
<dbReference type="SUPFAM" id="SSF48208">
    <property type="entry name" value="Six-hairpin glycosidases"/>
    <property type="match status" value="1"/>
</dbReference>
<dbReference type="AlphaFoldDB" id="A0AAN7B3F2"/>
<dbReference type="Proteomes" id="UP001301769">
    <property type="component" value="Unassembled WGS sequence"/>
</dbReference>
<dbReference type="EMBL" id="MU858151">
    <property type="protein sequence ID" value="KAK4211341.1"/>
    <property type="molecule type" value="Genomic_DNA"/>
</dbReference>
<evidence type="ECO:0000256" key="12">
    <source>
        <dbReference type="SAM" id="SignalP"/>
    </source>
</evidence>
<proteinExistence type="inferred from homology"/>
<evidence type="ECO:0000256" key="4">
    <source>
        <dbReference type="ARBA" id="ARBA00012350"/>
    </source>
</evidence>
<comment type="caution">
    <text evidence="13">The sequence shown here is derived from an EMBL/GenBank/DDBJ whole genome shotgun (WGS) entry which is preliminary data.</text>
</comment>
<dbReference type="InterPro" id="IPR014480">
    <property type="entry name" value="Mannan-1_6-alpha_mannosidase"/>
</dbReference>
<evidence type="ECO:0000313" key="14">
    <source>
        <dbReference type="Proteomes" id="UP001301769"/>
    </source>
</evidence>
<feature type="compositionally biased region" description="Polar residues" evidence="11">
    <location>
        <begin position="422"/>
        <end position="435"/>
    </location>
</feature>
<dbReference type="InterPro" id="IPR005198">
    <property type="entry name" value="Glyco_hydro_76"/>
</dbReference>
<keyword evidence="8" id="KW-0325">Glycoprotein</keyword>
<feature type="chain" id="PRO_5042846928" description="Mannan endo-1,6-alpha-mannosidase" evidence="12">
    <location>
        <begin position="26"/>
        <end position="462"/>
    </location>
</feature>
<dbReference type="GO" id="GO:0016052">
    <property type="term" value="P:carbohydrate catabolic process"/>
    <property type="evidence" value="ECO:0007669"/>
    <property type="project" value="InterPro"/>
</dbReference>
<dbReference type="PANTHER" id="PTHR12145:SF36">
    <property type="entry name" value="MANNAN ENDO-1,6-ALPHA-MANNOSIDASE DCW1"/>
    <property type="match status" value="1"/>
</dbReference>
<keyword evidence="7" id="KW-0472">Membrane</keyword>
<dbReference type="PANTHER" id="PTHR12145">
    <property type="entry name" value="MANNAN ENDO-1,6-ALPHA-MANNOSIDASE DCW1"/>
    <property type="match status" value="1"/>
</dbReference>
<dbReference type="FunFam" id="1.50.10.20:FF:000006">
    <property type="entry name" value="Mannan endo-1,6-alpha-mannosidase"/>
    <property type="match status" value="1"/>
</dbReference>
<dbReference type="GO" id="GO:0008496">
    <property type="term" value="F:mannan endo-1,6-alpha-mannosidase activity"/>
    <property type="evidence" value="ECO:0007669"/>
    <property type="project" value="UniProtKB-UniRule"/>
</dbReference>
<dbReference type="InterPro" id="IPR008928">
    <property type="entry name" value="6-hairpin_glycosidase_sf"/>
</dbReference>
<evidence type="ECO:0000256" key="2">
    <source>
        <dbReference type="ARBA" id="ARBA00004308"/>
    </source>
</evidence>
<evidence type="ECO:0000256" key="5">
    <source>
        <dbReference type="ARBA" id="ARBA00022729"/>
    </source>
</evidence>
<accession>A0AAN7B3F2</accession>
<keyword evidence="9 10" id="KW-0326">Glycosidase</keyword>
<evidence type="ECO:0000256" key="8">
    <source>
        <dbReference type="ARBA" id="ARBA00023180"/>
    </source>
</evidence>
<comment type="similarity">
    <text evidence="3 10">Belongs to the glycosyl hydrolase 76 family.</text>
</comment>
<dbReference type="Gene3D" id="1.50.10.20">
    <property type="match status" value="1"/>
</dbReference>
<keyword evidence="5 12" id="KW-0732">Signal</keyword>
<dbReference type="EC" id="3.2.1.101" evidence="4 10"/>
<protein>
    <recommendedName>
        <fullName evidence="4 10">Mannan endo-1,6-alpha-mannosidase</fullName>
        <ecNumber evidence="4 10">3.2.1.101</ecNumber>
    </recommendedName>
</protein>
<evidence type="ECO:0000256" key="1">
    <source>
        <dbReference type="ARBA" id="ARBA00001452"/>
    </source>
</evidence>
<evidence type="ECO:0000256" key="7">
    <source>
        <dbReference type="ARBA" id="ARBA00023136"/>
    </source>
</evidence>
<organism evidence="13 14">
    <name type="scientific">Rhypophila decipiens</name>
    <dbReference type="NCBI Taxonomy" id="261697"/>
    <lineage>
        <taxon>Eukaryota</taxon>
        <taxon>Fungi</taxon>
        <taxon>Dikarya</taxon>
        <taxon>Ascomycota</taxon>
        <taxon>Pezizomycotina</taxon>
        <taxon>Sordariomycetes</taxon>
        <taxon>Sordariomycetidae</taxon>
        <taxon>Sordariales</taxon>
        <taxon>Naviculisporaceae</taxon>
        <taxon>Rhypophila</taxon>
    </lineage>
</organism>